<keyword evidence="9" id="KW-1185">Reference proteome</keyword>
<evidence type="ECO:0000313" key="9">
    <source>
        <dbReference type="Proteomes" id="UP000018936"/>
    </source>
</evidence>
<gene>
    <name evidence="8" type="ORF">L345_04655</name>
</gene>
<accession>V8P4R5</accession>
<evidence type="ECO:0000256" key="3">
    <source>
        <dbReference type="ARBA" id="ARBA00022792"/>
    </source>
</evidence>
<organism evidence="8 9">
    <name type="scientific">Ophiophagus hannah</name>
    <name type="common">King cobra</name>
    <name type="synonym">Naja hannah</name>
    <dbReference type="NCBI Taxonomy" id="8665"/>
    <lineage>
        <taxon>Eukaryota</taxon>
        <taxon>Metazoa</taxon>
        <taxon>Chordata</taxon>
        <taxon>Craniata</taxon>
        <taxon>Vertebrata</taxon>
        <taxon>Euteleostomi</taxon>
        <taxon>Lepidosauria</taxon>
        <taxon>Squamata</taxon>
        <taxon>Bifurcata</taxon>
        <taxon>Unidentata</taxon>
        <taxon>Episquamata</taxon>
        <taxon>Toxicofera</taxon>
        <taxon>Serpentes</taxon>
        <taxon>Colubroidea</taxon>
        <taxon>Elapidae</taxon>
        <taxon>Elapinae</taxon>
        <taxon>Ophiophagus</taxon>
    </lineage>
</organism>
<dbReference type="EMBL" id="AZIM01000742">
    <property type="protein sequence ID" value="ETE69549.1"/>
    <property type="molecule type" value="Genomic_DNA"/>
</dbReference>
<proteinExistence type="inferred from homology"/>
<dbReference type="InterPro" id="IPR027858">
    <property type="entry name" value="BRAWNIN"/>
</dbReference>
<evidence type="ECO:0000256" key="4">
    <source>
        <dbReference type="ARBA" id="ARBA00022989"/>
    </source>
</evidence>
<dbReference type="PANTHER" id="PTHR28492">
    <property type="entry name" value="HYPOTHETICAL PROTEIN LOC691921"/>
    <property type="match status" value="1"/>
</dbReference>
<comment type="similarity">
    <text evidence="7">Belongs to the UQCC6 family.</text>
</comment>
<dbReference type="Proteomes" id="UP000018936">
    <property type="component" value="Unassembled WGS sequence"/>
</dbReference>
<dbReference type="GO" id="GO:0005743">
    <property type="term" value="C:mitochondrial inner membrane"/>
    <property type="evidence" value="ECO:0007669"/>
    <property type="project" value="UniProtKB-SubCell"/>
</dbReference>
<dbReference type="PANTHER" id="PTHR28492:SF1">
    <property type="entry name" value="UBIQUINOL-CYTOCHROME-C REDUCTASE COMPLEX ASSEMBLY FACTOR 6"/>
    <property type="match status" value="1"/>
</dbReference>
<comment type="subcellular location">
    <subcellularLocation>
        <location evidence="1">Mitochondrion inner membrane</location>
        <topology evidence="1">Single-pass membrane protein</topology>
    </subcellularLocation>
</comment>
<sequence length="94" mass="10433">MPPTPREYLVPGSSVSISELWYHHRHPAVRSAGQSRTMPAGVSWPKYLKILTAAFLSMLAGAQTVHKFYKPDLVSAFLHPLIAVLSSASEREPY</sequence>
<dbReference type="Pfam" id="PF14990">
    <property type="entry name" value="DUF4516"/>
    <property type="match status" value="1"/>
</dbReference>
<keyword evidence="3" id="KW-0999">Mitochondrion inner membrane</keyword>
<dbReference type="OrthoDB" id="6139781at2759"/>
<evidence type="ECO:0000256" key="5">
    <source>
        <dbReference type="ARBA" id="ARBA00023128"/>
    </source>
</evidence>
<evidence type="ECO:0000256" key="7">
    <source>
        <dbReference type="ARBA" id="ARBA00044944"/>
    </source>
</evidence>
<reference evidence="8 9" key="1">
    <citation type="journal article" date="2013" name="Proc. Natl. Acad. Sci. U.S.A.">
        <title>The king cobra genome reveals dynamic gene evolution and adaptation in the snake venom system.</title>
        <authorList>
            <person name="Vonk F.J."/>
            <person name="Casewell N.R."/>
            <person name="Henkel C.V."/>
            <person name="Heimberg A.M."/>
            <person name="Jansen H.J."/>
            <person name="McCleary R.J."/>
            <person name="Kerkkamp H.M."/>
            <person name="Vos R.A."/>
            <person name="Guerreiro I."/>
            <person name="Calvete J.J."/>
            <person name="Wuster W."/>
            <person name="Woods A.E."/>
            <person name="Logan J.M."/>
            <person name="Harrison R.A."/>
            <person name="Castoe T.A."/>
            <person name="de Koning A.P."/>
            <person name="Pollock D.D."/>
            <person name="Yandell M."/>
            <person name="Calderon D."/>
            <person name="Renjifo C."/>
            <person name="Currier R.B."/>
            <person name="Salgado D."/>
            <person name="Pla D."/>
            <person name="Sanz L."/>
            <person name="Hyder A.S."/>
            <person name="Ribeiro J.M."/>
            <person name="Arntzen J.W."/>
            <person name="van den Thillart G.E."/>
            <person name="Boetzer M."/>
            <person name="Pirovano W."/>
            <person name="Dirks R.P."/>
            <person name="Spaink H.P."/>
            <person name="Duboule D."/>
            <person name="McGlinn E."/>
            <person name="Kini R.M."/>
            <person name="Richardson M.K."/>
        </authorList>
    </citation>
    <scope>NUCLEOTIDE SEQUENCE</scope>
    <source>
        <tissue evidence="8">Blood</tissue>
    </source>
</reference>
<keyword evidence="2" id="KW-0812">Transmembrane</keyword>
<dbReference type="GO" id="GO:0034551">
    <property type="term" value="P:mitochondrial respiratory chain complex III assembly"/>
    <property type="evidence" value="ECO:0007669"/>
    <property type="project" value="InterPro"/>
</dbReference>
<evidence type="ECO:0000256" key="2">
    <source>
        <dbReference type="ARBA" id="ARBA00022692"/>
    </source>
</evidence>
<comment type="caution">
    <text evidence="8">The sequence shown here is derived from an EMBL/GenBank/DDBJ whole genome shotgun (WGS) entry which is preliminary data.</text>
</comment>
<name>V8P4R5_OPHHA</name>
<keyword evidence="4" id="KW-1133">Transmembrane helix</keyword>
<evidence type="ECO:0000256" key="6">
    <source>
        <dbReference type="ARBA" id="ARBA00023136"/>
    </source>
</evidence>
<keyword evidence="5" id="KW-0496">Mitochondrion</keyword>
<protein>
    <submittedName>
        <fullName evidence="8">Uncharacterized protein</fullName>
    </submittedName>
</protein>
<evidence type="ECO:0000256" key="1">
    <source>
        <dbReference type="ARBA" id="ARBA00004434"/>
    </source>
</evidence>
<dbReference type="AlphaFoldDB" id="V8P4R5"/>
<keyword evidence="6" id="KW-0472">Membrane</keyword>
<evidence type="ECO:0000313" key="8">
    <source>
        <dbReference type="EMBL" id="ETE69549.1"/>
    </source>
</evidence>
<feature type="non-terminal residue" evidence="8">
    <location>
        <position position="1"/>
    </location>
</feature>